<name>A0A1F7Z1R6_9BACT</name>
<organism evidence="1 2">
    <name type="scientific">Candidatus Woesebacteria bacterium RIFCSPHIGHO2_01_FULL_44_21</name>
    <dbReference type="NCBI Taxonomy" id="1802503"/>
    <lineage>
        <taxon>Bacteria</taxon>
        <taxon>Candidatus Woeseibacteriota</taxon>
    </lineage>
</organism>
<dbReference type="InterPro" id="IPR021109">
    <property type="entry name" value="Peptidase_aspartic_dom_sf"/>
</dbReference>
<protein>
    <recommendedName>
        <fullName evidence="3">Peptidase A2 domain-containing protein</fullName>
    </recommendedName>
</protein>
<dbReference type="AlphaFoldDB" id="A0A1F7Z1R6"/>
<dbReference type="Proteomes" id="UP000178870">
    <property type="component" value="Unassembled WGS sequence"/>
</dbReference>
<accession>A0A1F7Z1R6</accession>
<evidence type="ECO:0000313" key="1">
    <source>
        <dbReference type="EMBL" id="OGM33394.1"/>
    </source>
</evidence>
<dbReference type="EMBL" id="MGGP01000003">
    <property type="protein sequence ID" value="OGM33394.1"/>
    <property type="molecule type" value="Genomic_DNA"/>
</dbReference>
<gene>
    <name evidence="1" type="ORF">A2803_04305</name>
</gene>
<dbReference type="Gene3D" id="2.40.70.10">
    <property type="entry name" value="Acid Proteases"/>
    <property type="match status" value="1"/>
</dbReference>
<proteinExistence type="predicted"/>
<evidence type="ECO:0000313" key="2">
    <source>
        <dbReference type="Proteomes" id="UP000178870"/>
    </source>
</evidence>
<comment type="caution">
    <text evidence="1">The sequence shown here is derived from an EMBL/GenBank/DDBJ whole genome shotgun (WGS) entry which is preliminary data.</text>
</comment>
<evidence type="ECO:0008006" key="3">
    <source>
        <dbReference type="Google" id="ProtNLM"/>
    </source>
</evidence>
<reference evidence="1 2" key="1">
    <citation type="journal article" date="2016" name="Nat. Commun.">
        <title>Thousands of microbial genomes shed light on interconnected biogeochemical processes in an aquifer system.</title>
        <authorList>
            <person name="Anantharaman K."/>
            <person name="Brown C.T."/>
            <person name="Hug L.A."/>
            <person name="Sharon I."/>
            <person name="Castelle C.J."/>
            <person name="Probst A.J."/>
            <person name="Thomas B.C."/>
            <person name="Singh A."/>
            <person name="Wilkins M.J."/>
            <person name="Karaoz U."/>
            <person name="Brodie E.L."/>
            <person name="Williams K.H."/>
            <person name="Hubbard S.S."/>
            <person name="Banfield J.F."/>
        </authorList>
    </citation>
    <scope>NUCLEOTIDE SEQUENCE [LARGE SCALE GENOMIC DNA]</scope>
</reference>
<sequence length="142" mass="15697">MTFKFNFTKGGPYKFPLIDILINNINDGGNGPLKYTALVDSGAVFCVFHAEIADLLGIDLKSIKDQIAFKGVGNEKQEFTGKVVIINIMLSQKGQSHQFDAPVVFSDEINKDGHPLLGIRGFFDKFKDITFSEVRDKIILAA</sequence>